<dbReference type="AlphaFoldDB" id="A0A918D9Q1"/>
<dbReference type="Proteomes" id="UP000600365">
    <property type="component" value="Unassembled WGS sequence"/>
</dbReference>
<organism evidence="1 2">
    <name type="scientific">Streptomyces albiflavescens</name>
    <dbReference type="NCBI Taxonomy" id="1623582"/>
    <lineage>
        <taxon>Bacteria</taxon>
        <taxon>Bacillati</taxon>
        <taxon>Actinomycetota</taxon>
        <taxon>Actinomycetes</taxon>
        <taxon>Kitasatosporales</taxon>
        <taxon>Streptomycetaceae</taxon>
        <taxon>Streptomyces</taxon>
    </lineage>
</organism>
<evidence type="ECO:0000313" key="2">
    <source>
        <dbReference type="Proteomes" id="UP000600365"/>
    </source>
</evidence>
<sequence>MPDLGEEAGPFPLGVLASGGLVDDVGHLGALTEEVHEPRLPDATPAAEEQGPAALVAAAVAYPGEVAVQGGQLGCAAYEAWHGSPFELARVEHTQVNHSMENMSNGL</sequence>
<accession>A0A918D9Q1</accession>
<gene>
    <name evidence="1" type="ORF">GCM10011579_089220</name>
</gene>
<reference evidence="1 2" key="1">
    <citation type="journal article" date="2014" name="Int. J. Syst. Evol. Microbiol.">
        <title>Complete genome sequence of Corynebacterium casei LMG S-19264T (=DSM 44701T), isolated from a smear-ripened cheese.</title>
        <authorList>
            <consortium name="US DOE Joint Genome Institute (JGI-PGF)"/>
            <person name="Walter F."/>
            <person name="Albersmeier A."/>
            <person name="Kalinowski J."/>
            <person name="Ruckert C."/>
        </authorList>
    </citation>
    <scope>NUCLEOTIDE SEQUENCE [LARGE SCALE GENOMIC DNA]</scope>
    <source>
        <strain evidence="1 2">CGMCC 4.7111</strain>
    </source>
</reference>
<keyword evidence="2" id="KW-1185">Reference proteome</keyword>
<protein>
    <submittedName>
        <fullName evidence="1">Uncharacterized protein</fullName>
    </submittedName>
</protein>
<evidence type="ECO:0000313" key="1">
    <source>
        <dbReference type="EMBL" id="GGN91918.1"/>
    </source>
</evidence>
<name>A0A918D9Q1_9ACTN</name>
<proteinExistence type="predicted"/>
<dbReference type="EMBL" id="BMMM01000026">
    <property type="protein sequence ID" value="GGN91918.1"/>
    <property type="molecule type" value="Genomic_DNA"/>
</dbReference>
<comment type="caution">
    <text evidence="1">The sequence shown here is derived from an EMBL/GenBank/DDBJ whole genome shotgun (WGS) entry which is preliminary data.</text>
</comment>